<accession>A0ABN8NJP3</accession>
<keyword evidence="4" id="KW-0812">Transmembrane</keyword>
<evidence type="ECO:0000256" key="1">
    <source>
        <dbReference type="ARBA" id="ARBA00023157"/>
    </source>
</evidence>
<feature type="compositionally biased region" description="Acidic residues" evidence="3">
    <location>
        <begin position="481"/>
        <end position="490"/>
    </location>
</feature>
<dbReference type="Proteomes" id="UP001159405">
    <property type="component" value="Unassembled WGS sequence"/>
</dbReference>
<evidence type="ECO:0000256" key="2">
    <source>
        <dbReference type="PROSITE-ProRule" id="PRU00076"/>
    </source>
</evidence>
<keyword evidence="9" id="KW-1185">Reference proteome</keyword>
<feature type="compositionally biased region" description="Low complexity" evidence="3">
    <location>
        <begin position="577"/>
        <end position="595"/>
    </location>
</feature>
<keyword evidence="4" id="KW-0472">Membrane</keyword>
<evidence type="ECO:0000256" key="3">
    <source>
        <dbReference type="SAM" id="MobiDB-lite"/>
    </source>
</evidence>
<feature type="compositionally biased region" description="Polar residues" evidence="3">
    <location>
        <begin position="504"/>
        <end position="529"/>
    </location>
</feature>
<dbReference type="Pfam" id="PF02210">
    <property type="entry name" value="Laminin_G_2"/>
    <property type="match status" value="2"/>
</dbReference>
<dbReference type="SMART" id="SM00282">
    <property type="entry name" value="LamG"/>
    <property type="match status" value="2"/>
</dbReference>
<feature type="signal peptide" evidence="5">
    <location>
        <begin position="1"/>
        <end position="24"/>
    </location>
</feature>
<feature type="region of interest" description="Disordered" evidence="3">
    <location>
        <begin position="566"/>
        <end position="602"/>
    </location>
</feature>
<dbReference type="Gene3D" id="2.10.25.10">
    <property type="entry name" value="Laminin"/>
    <property type="match status" value="1"/>
</dbReference>
<sequence length="672" mass="74146">MDTLRNIRLLFYVWVALLLHESTAETFIDEEASFLQCKKWDMSVNRALRFRFKTFLSNALLLYMDDQGKTNFLRVELSYGKLLLTVKHGSRYKAMSVDVGENLNDLLWHQVLLERSKGKMTVTLDRSEISFTSSREKTSFTIISPIYFGGLPPGLNSVTEPSVKLLNRFVGCVMDMEMLEDTAGQGKITKAVVESSNKVAAGCTNMCHENNRCQNNGRCLNKFTATACDCTATGFRGRTCDEALPALGLEQSDYVIYNRSNKAISTQLDKIIFRFKTAKRNGLLLECGNGRDYFLIELYRGFILLRWNLGFGELNVHVREKACDDNEWHSVRVTRNQNQLTLTLDGALQISRRFPGKFISFDLRHGEGDIFIGGMPTSHFLSSSRSSGINFEGCLQEINFNGVDIVQGVVNGEEVYTRHGRPRSTCERDPEPTTLKVTTVESTTAVSSSPTSQKPAATTHVSTHGSSRIPTSHAGNSEIPCSDDEDDCDSDTLGSGERAEVSGENRQSSGDNTKENNVTSPNLVTNNSVKKPVKILPTKNSSVNSKTVLVGEPDVNTGINCIEDDEDMCDDVGESGQGSANTGSAGSASLTSTRAPVPTSSNHTKGVVRAIVKKDSTRKWALIAGIIVVGTLLVAFCIFAIWWLCKHKKDPNWNGTHNGSRERCLQAEMTDV</sequence>
<feature type="domain" description="EGF-like" evidence="7">
    <location>
        <begin position="204"/>
        <end position="241"/>
    </location>
</feature>
<feature type="domain" description="Laminin G" evidence="6">
    <location>
        <begin position="244"/>
        <end position="426"/>
    </location>
</feature>
<dbReference type="InterPro" id="IPR013320">
    <property type="entry name" value="ConA-like_dom_sf"/>
</dbReference>
<keyword evidence="5" id="KW-0732">Signal</keyword>
<keyword evidence="2" id="KW-0245">EGF-like domain</keyword>
<feature type="transmembrane region" description="Helical" evidence="4">
    <location>
        <begin position="620"/>
        <end position="644"/>
    </location>
</feature>
<evidence type="ECO:0000259" key="6">
    <source>
        <dbReference type="PROSITE" id="PS50025"/>
    </source>
</evidence>
<comment type="caution">
    <text evidence="8">The sequence shown here is derived from an EMBL/GenBank/DDBJ whole genome shotgun (WGS) entry which is preliminary data.</text>
</comment>
<dbReference type="EMBL" id="CALNXK010000024">
    <property type="protein sequence ID" value="CAH3111945.1"/>
    <property type="molecule type" value="Genomic_DNA"/>
</dbReference>
<evidence type="ECO:0000256" key="4">
    <source>
        <dbReference type="SAM" id="Phobius"/>
    </source>
</evidence>
<gene>
    <name evidence="8" type="ORF">PLOB_00020702</name>
</gene>
<organism evidence="8 9">
    <name type="scientific">Porites lobata</name>
    <dbReference type="NCBI Taxonomy" id="104759"/>
    <lineage>
        <taxon>Eukaryota</taxon>
        <taxon>Metazoa</taxon>
        <taxon>Cnidaria</taxon>
        <taxon>Anthozoa</taxon>
        <taxon>Hexacorallia</taxon>
        <taxon>Scleractinia</taxon>
        <taxon>Fungiina</taxon>
        <taxon>Poritidae</taxon>
        <taxon>Porites</taxon>
    </lineage>
</organism>
<dbReference type="Pfam" id="PF00008">
    <property type="entry name" value="EGF"/>
    <property type="match status" value="1"/>
</dbReference>
<evidence type="ECO:0000313" key="8">
    <source>
        <dbReference type="EMBL" id="CAH3111945.1"/>
    </source>
</evidence>
<comment type="caution">
    <text evidence="2">Lacks conserved residue(s) required for the propagation of feature annotation.</text>
</comment>
<feature type="domain" description="Laminin G" evidence="6">
    <location>
        <begin position="24"/>
        <end position="203"/>
    </location>
</feature>
<protein>
    <submittedName>
        <fullName evidence="8">Uncharacterized protein</fullName>
    </submittedName>
</protein>
<feature type="chain" id="PRO_5045233843" evidence="5">
    <location>
        <begin position="25"/>
        <end position="672"/>
    </location>
</feature>
<feature type="region of interest" description="Disordered" evidence="3">
    <location>
        <begin position="418"/>
        <end position="532"/>
    </location>
</feature>
<dbReference type="PROSITE" id="PS50026">
    <property type="entry name" value="EGF_3"/>
    <property type="match status" value="1"/>
</dbReference>
<dbReference type="InterPro" id="IPR000742">
    <property type="entry name" value="EGF"/>
</dbReference>
<dbReference type="SUPFAM" id="SSF49899">
    <property type="entry name" value="Concanavalin A-like lectins/glucanases"/>
    <property type="match status" value="2"/>
</dbReference>
<dbReference type="CDD" id="cd00054">
    <property type="entry name" value="EGF_CA"/>
    <property type="match status" value="1"/>
</dbReference>
<evidence type="ECO:0000259" key="7">
    <source>
        <dbReference type="PROSITE" id="PS50026"/>
    </source>
</evidence>
<dbReference type="PROSITE" id="PS50025">
    <property type="entry name" value="LAM_G_DOMAIN"/>
    <property type="match status" value="2"/>
</dbReference>
<dbReference type="InterPro" id="IPR050372">
    <property type="entry name" value="Neurexin-related_CASP"/>
</dbReference>
<dbReference type="PANTHER" id="PTHR15036:SF49">
    <property type="entry name" value="AXOTACTIN"/>
    <property type="match status" value="1"/>
</dbReference>
<name>A0ABN8NJP3_9CNID</name>
<feature type="compositionally biased region" description="Low complexity" evidence="3">
    <location>
        <begin position="433"/>
        <end position="452"/>
    </location>
</feature>
<dbReference type="InterPro" id="IPR001791">
    <property type="entry name" value="Laminin_G"/>
</dbReference>
<feature type="compositionally biased region" description="Polar residues" evidence="3">
    <location>
        <begin position="453"/>
        <end position="475"/>
    </location>
</feature>
<proteinExistence type="predicted"/>
<keyword evidence="1" id="KW-1015">Disulfide bond</keyword>
<dbReference type="PANTHER" id="PTHR15036">
    <property type="entry name" value="PIKACHURIN-LIKE PROTEIN"/>
    <property type="match status" value="1"/>
</dbReference>
<reference evidence="8 9" key="1">
    <citation type="submission" date="2022-05" db="EMBL/GenBank/DDBJ databases">
        <authorList>
            <consortium name="Genoscope - CEA"/>
            <person name="William W."/>
        </authorList>
    </citation>
    <scope>NUCLEOTIDE SEQUENCE [LARGE SCALE GENOMIC DNA]</scope>
</reference>
<evidence type="ECO:0000313" key="9">
    <source>
        <dbReference type="Proteomes" id="UP001159405"/>
    </source>
</evidence>
<evidence type="ECO:0000256" key="5">
    <source>
        <dbReference type="SAM" id="SignalP"/>
    </source>
</evidence>
<dbReference type="CDD" id="cd00110">
    <property type="entry name" value="LamG"/>
    <property type="match status" value="2"/>
</dbReference>
<keyword evidence="4" id="KW-1133">Transmembrane helix</keyword>
<dbReference type="Gene3D" id="2.60.120.200">
    <property type="match status" value="2"/>
</dbReference>